<proteinExistence type="predicted"/>
<dbReference type="AlphaFoldDB" id="A0A0M0LCU1"/>
<feature type="transmembrane region" description="Helical" evidence="1">
    <location>
        <begin position="112"/>
        <end position="139"/>
    </location>
</feature>
<keyword evidence="3" id="KW-1185">Reference proteome</keyword>
<evidence type="ECO:0000256" key="1">
    <source>
        <dbReference type="SAM" id="Phobius"/>
    </source>
</evidence>
<accession>A0A0M0LCU1</accession>
<name>A0A0M0LCU1_9BACL</name>
<dbReference type="Proteomes" id="UP000036867">
    <property type="component" value="Unassembled WGS sequence"/>
</dbReference>
<reference evidence="3" key="1">
    <citation type="submission" date="2015-08" db="EMBL/GenBank/DDBJ databases">
        <title>Fjat-10028 dsm 16317.</title>
        <authorList>
            <person name="Liu B."/>
            <person name="Wang J."/>
            <person name="Zhu Y."/>
            <person name="Liu G."/>
            <person name="Chen Q."/>
            <person name="Chen Z."/>
            <person name="Lan J."/>
            <person name="Che J."/>
            <person name="Ge C."/>
            <person name="Shi H."/>
            <person name="Pan Z."/>
            <person name="Liu X."/>
        </authorList>
    </citation>
    <scope>NUCLEOTIDE SEQUENCE [LARGE SCALE GENOMIC DNA]</scope>
    <source>
        <strain evidence="3">DSM 16317</strain>
    </source>
</reference>
<dbReference type="GeneID" id="301136380"/>
<sequence>MPTQLETILAGNDITEIQHQLRIYLMNHPQDNDGELAKAITKINEQQLGVWMIHDGKVFIQDETKWNQSYLAEQQIELHNNFSQERFLHMMTVADFLASDPSNEAPPEPFKLYGASMGTIMTVGVIIFCIIAITMVVVIRNQFI</sequence>
<dbReference type="RefSeq" id="WP_053416890.1">
    <property type="nucleotide sequence ID" value="NZ_LILB01000005.1"/>
</dbReference>
<evidence type="ECO:0000313" key="2">
    <source>
        <dbReference type="EMBL" id="KOO48707.1"/>
    </source>
</evidence>
<organism evidence="2 3">
    <name type="scientific">Viridibacillus arvi</name>
    <dbReference type="NCBI Taxonomy" id="263475"/>
    <lineage>
        <taxon>Bacteria</taxon>
        <taxon>Bacillati</taxon>
        <taxon>Bacillota</taxon>
        <taxon>Bacilli</taxon>
        <taxon>Bacillales</taxon>
        <taxon>Caryophanaceae</taxon>
        <taxon>Viridibacillus</taxon>
    </lineage>
</organism>
<evidence type="ECO:0000313" key="3">
    <source>
        <dbReference type="Proteomes" id="UP000036867"/>
    </source>
</evidence>
<keyword evidence="1" id="KW-0812">Transmembrane</keyword>
<dbReference type="EMBL" id="LILB01000005">
    <property type="protein sequence ID" value="KOO48707.1"/>
    <property type="molecule type" value="Genomic_DNA"/>
</dbReference>
<gene>
    <name evidence="2" type="ORF">AMD00_09715</name>
</gene>
<dbReference type="OrthoDB" id="2452021at2"/>
<protein>
    <submittedName>
        <fullName evidence="2">Uncharacterized protein</fullName>
    </submittedName>
</protein>
<keyword evidence="1" id="KW-1133">Transmembrane helix</keyword>
<keyword evidence="1" id="KW-0472">Membrane</keyword>
<comment type="caution">
    <text evidence="2">The sequence shown here is derived from an EMBL/GenBank/DDBJ whole genome shotgun (WGS) entry which is preliminary data.</text>
</comment>